<evidence type="ECO:0000313" key="4">
    <source>
        <dbReference type="EMBL" id="CAF1120464.1"/>
    </source>
</evidence>
<gene>
    <name evidence="4" type="ORF">GPM918_LOCUS19665</name>
    <name evidence="5" type="ORF">OVA965_LOCUS42133</name>
    <name evidence="6" type="ORF">SRO942_LOCUS19662</name>
    <name evidence="7" type="ORF">TMI583_LOCUS43945</name>
</gene>
<proteinExistence type="predicted"/>
<dbReference type="GO" id="GO:0003676">
    <property type="term" value="F:nucleic acid binding"/>
    <property type="evidence" value="ECO:0007669"/>
    <property type="project" value="InterPro"/>
</dbReference>
<accession>A0A814QJW1</accession>
<dbReference type="EMBL" id="CAJNOQ010006026">
    <property type="protein sequence ID" value="CAF1120464.1"/>
    <property type="molecule type" value="Genomic_DNA"/>
</dbReference>
<evidence type="ECO:0000256" key="1">
    <source>
        <dbReference type="PROSITE-ProRule" id="PRU00047"/>
    </source>
</evidence>
<keyword evidence="1" id="KW-0862">Zinc</keyword>
<dbReference type="GO" id="GO:0008270">
    <property type="term" value="F:zinc ion binding"/>
    <property type="evidence" value="ECO:0007669"/>
    <property type="project" value="UniProtKB-KW"/>
</dbReference>
<dbReference type="SMART" id="SM00343">
    <property type="entry name" value="ZnF_C2HC"/>
    <property type="match status" value="3"/>
</dbReference>
<dbReference type="InterPro" id="IPR036875">
    <property type="entry name" value="Znf_CCHC_sf"/>
</dbReference>
<dbReference type="Pfam" id="PF00098">
    <property type="entry name" value="zf-CCHC"/>
    <property type="match status" value="1"/>
</dbReference>
<comment type="caution">
    <text evidence="4">The sequence shown here is derived from an EMBL/GenBank/DDBJ whole genome shotgun (WGS) entry which is preliminary data.</text>
</comment>
<keyword evidence="8" id="KW-1185">Reference proteome</keyword>
<dbReference type="SUPFAM" id="SSF57756">
    <property type="entry name" value="Retrovirus zinc finger-like domains"/>
    <property type="match status" value="1"/>
</dbReference>
<dbReference type="EMBL" id="CAJOBA010074562">
    <property type="protein sequence ID" value="CAF4410327.1"/>
    <property type="molecule type" value="Genomic_DNA"/>
</dbReference>
<feature type="compositionally biased region" description="Low complexity" evidence="2">
    <location>
        <begin position="113"/>
        <end position="125"/>
    </location>
</feature>
<name>A0A814QJW1_9BILA</name>
<dbReference type="EMBL" id="CAJOBC010006026">
    <property type="protein sequence ID" value="CAF3884068.1"/>
    <property type="molecule type" value="Genomic_DNA"/>
</dbReference>
<dbReference type="InterPro" id="IPR001878">
    <property type="entry name" value="Znf_CCHC"/>
</dbReference>
<evidence type="ECO:0000313" key="8">
    <source>
        <dbReference type="Proteomes" id="UP000663829"/>
    </source>
</evidence>
<protein>
    <recommendedName>
        <fullName evidence="3">CCHC-type domain-containing protein</fullName>
    </recommendedName>
</protein>
<dbReference type="Proteomes" id="UP000677228">
    <property type="component" value="Unassembled WGS sequence"/>
</dbReference>
<dbReference type="Proteomes" id="UP000681722">
    <property type="component" value="Unassembled WGS sequence"/>
</dbReference>
<dbReference type="Proteomes" id="UP000682733">
    <property type="component" value="Unassembled WGS sequence"/>
</dbReference>
<dbReference type="PROSITE" id="PS50158">
    <property type="entry name" value="ZF_CCHC"/>
    <property type="match status" value="1"/>
</dbReference>
<dbReference type="Gene3D" id="4.10.60.10">
    <property type="entry name" value="Zinc finger, CCHC-type"/>
    <property type="match status" value="1"/>
</dbReference>
<dbReference type="EMBL" id="CAJNOK010050770">
    <property type="protein sequence ID" value="CAF1601665.1"/>
    <property type="molecule type" value="Genomic_DNA"/>
</dbReference>
<dbReference type="OrthoDB" id="3863715at2759"/>
<organism evidence="4 8">
    <name type="scientific">Didymodactylos carnosus</name>
    <dbReference type="NCBI Taxonomy" id="1234261"/>
    <lineage>
        <taxon>Eukaryota</taxon>
        <taxon>Metazoa</taxon>
        <taxon>Spiralia</taxon>
        <taxon>Gnathifera</taxon>
        <taxon>Rotifera</taxon>
        <taxon>Eurotatoria</taxon>
        <taxon>Bdelloidea</taxon>
        <taxon>Philodinida</taxon>
        <taxon>Philodinidae</taxon>
        <taxon>Didymodactylos</taxon>
    </lineage>
</organism>
<keyword evidence="1" id="KW-0479">Metal-binding</keyword>
<dbReference type="Proteomes" id="UP000663829">
    <property type="component" value="Unassembled WGS sequence"/>
</dbReference>
<evidence type="ECO:0000259" key="3">
    <source>
        <dbReference type="PROSITE" id="PS50158"/>
    </source>
</evidence>
<evidence type="ECO:0000313" key="5">
    <source>
        <dbReference type="EMBL" id="CAF1601665.1"/>
    </source>
</evidence>
<evidence type="ECO:0000313" key="7">
    <source>
        <dbReference type="EMBL" id="CAF4410327.1"/>
    </source>
</evidence>
<evidence type="ECO:0000313" key="6">
    <source>
        <dbReference type="EMBL" id="CAF3884068.1"/>
    </source>
</evidence>
<keyword evidence="1" id="KW-0863">Zinc-finger</keyword>
<dbReference type="AlphaFoldDB" id="A0A814QJW1"/>
<evidence type="ECO:0000256" key="2">
    <source>
        <dbReference type="SAM" id="MobiDB-lite"/>
    </source>
</evidence>
<reference evidence="4" key="1">
    <citation type="submission" date="2021-02" db="EMBL/GenBank/DDBJ databases">
        <authorList>
            <person name="Nowell W R."/>
        </authorList>
    </citation>
    <scope>NUCLEOTIDE SEQUENCE</scope>
</reference>
<feature type="domain" description="CCHC-type" evidence="3">
    <location>
        <begin position="40"/>
        <end position="55"/>
    </location>
</feature>
<sequence length="125" mass="15070">MNKRDQGWWRREHDDRNINQSKLPNNYGWSQELNQQTNLRCWYCKEQNHYSKDCPTAHICQQCKRKGHTTTSCYQRQICGYCGRQGHIEEICQIKKQSQRQLNPYPPQGYTRQQLSSSQNQQYLN</sequence>
<feature type="region of interest" description="Disordered" evidence="2">
    <location>
        <begin position="101"/>
        <end position="125"/>
    </location>
</feature>